<dbReference type="InterPro" id="IPR016024">
    <property type="entry name" value="ARM-type_fold"/>
</dbReference>
<dbReference type="InterPro" id="IPR057566">
    <property type="entry name" value="TPR_TTI1_N"/>
</dbReference>
<dbReference type="PANTHER" id="PTHR18460">
    <property type="entry name" value="TEL2 INTERACTING PROTEIN 1 TTI1 FAMILY MEMBER"/>
    <property type="match status" value="1"/>
</dbReference>
<feature type="region of interest" description="Disordered" evidence="1">
    <location>
        <begin position="701"/>
        <end position="732"/>
    </location>
</feature>
<evidence type="ECO:0000259" key="3">
    <source>
        <dbReference type="Pfam" id="PF24181"/>
    </source>
</evidence>
<dbReference type="Pfam" id="PF24173">
    <property type="entry name" value="TPR_TTI1_N"/>
    <property type="match status" value="1"/>
</dbReference>
<keyword evidence="5" id="KW-1185">Reference proteome</keyword>
<organism evidence="4 5">
    <name type="scientific">Starmerella bacillaris</name>
    <name type="common">Yeast</name>
    <name type="synonym">Candida zemplinina</name>
    <dbReference type="NCBI Taxonomy" id="1247836"/>
    <lineage>
        <taxon>Eukaryota</taxon>
        <taxon>Fungi</taxon>
        <taxon>Dikarya</taxon>
        <taxon>Ascomycota</taxon>
        <taxon>Saccharomycotina</taxon>
        <taxon>Dipodascomycetes</taxon>
        <taxon>Dipodascales</taxon>
        <taxon>Trichomonascaceae</taxon>
        <taxon>Starmerella</taxon>
    </lineage>
</organism>
<protein>
    <submittedName>
        <fullName evidence="4">Tti1 protein</fullName>
    </submittedName>
</protein>
<feature type="domain" description="TTI1 N-terminal TPR" evidence="2">
    <location>
        <begin position="15"/>
        <end position="235"/>
    </location>
</feature>
<dbReference type="SUPFAM" id="SSF48371">
    <property type="entry name" value="ARM repeat"/>
    <property type="match status" value="2"/>
</dbReference>
<name>A0AAV5RKV2_STABA</name>
<dbReference type="InterPro" id="IPR057567">
    <property type="entry name" value="TPR_TTI1_C"/>
</dbReference>
<evidence type="ECO:0000259" key="2">
    <source>
        <dbReference type="Pfam" id="PF24173"/>
    </source>
</evidence>
<dbReference type="Proteomes" id="UP001362899">
    <property type="component" value="Unassembled WGS sequence"/>
</dbReference>
<comment type="caution">
    <text evidence="4">The sequence shown here is derived from an EMBL/GenBank/DDBJ whole genome shotgun (WGS) entry which is preliminary data.</text>
</comment>
<feature type="domain" description="TTI1 C-terminal TPR" evidence="3">
    <location>
        <begin position="713"/>
        <end position="835"/>
    </location>
</feature>
<accession>A0AAV5RKV2</accession>
<dbReference type="InterPro" id="IPR049362">
    <property type="entry name" value="TTI1_rpt"/>
</dbReference>
<evidence type="ECO:0000256" key="1">
    <source>
        <dbReference type="SAM" id="MobiDB-lite"/>
    </source>
</evidence>
<gene>
    <name evidence="4" type="ORF">DASB73_031340</name>
</gene>
<sequence>MQEIVQASIRLSKEALKPAQFFDGESQDLLICLNSLLKSLDTAPDDPKLATVVFMPIYSLLQQQHLGRKQSDLVLQIINSLCHKSFSSSPEFTFDLSLQLLSVALFLLNPADSKNEDGISDTFNSQELSYKLHGFQCIMSLIEVSVERNYKVTASPSIPPLIFLILSALKTEPDINLNISLLSLLKLILSQLPEKQIILITPRVSSSLINIINVLNKRHFSVKMAAIDCLRIVICSQKDAPDDEVSQKLRLMYTVIYRLYKTTQRPELLKSIEEFAYRVLQCPMNIEDVDLYKDLMKIVASTQQITDNNMRKMLKKLAYVEIGQLNSIFQSIDEQEMRFRLGLLKSAVACKEMGNQELLEAVETAVNFKVKKSATVKSKDDAGELITSLVPYNSSSASQNGIQLSNMSVDGLTHESEISGLIKSIDDPICLQDMCLKFRELDQKSELQQTEQLWIISQMVSNKNMAIPFETEQDLVELCYDNISKAIDFNSRTLVVNHAANVNTSLCLYITGEIFLRMESDVAKNYVIDLIHPLFCLLGDRDSLIVKQNASVCIAKMAYSCGYSSPVELAIKNNDYVIDGISVQLNTLNISPSTLDSLASFIYICGAPILPYLTDVFQSIFVLLNYYHQYYAVTRCSIAVFGAITKVVERELKMPKLITLEGEKDTIIHSFSSLLEEIDRPPSSDIDLENNPFVDELKEDGSSLKVNDDPDGAAQDSTYTDENSSDAMHTPDQAVSEWNYPIDIKVYETLEKIAEHCDKLMTHESPEIRFATLTLITMLVPFLSINEERYLPMIHKVWPEISARIFDDEVYVVEECFKCLESVSLSARSFVSKRIDDLWLKIVEKYGSIYLRKWPQFSKERRIQEAFNSCFASLINLNLSLKVMESTLVALRPALLRQDFPKLLSQLNNSTPEIQDLVYIVLLDTSVGEENIIRPIYANANLV</sequence>
<dbReference type="InterPro" id="IPR052587">
    <property type="entry name" value="TELO2-interacting_protein_1"/>
</dbReference>
<evidence type="ECO:0000313" key="5">
    <source>
        <dbReference type="Proteomes" id="UP001362899"/>
    </source>
</evidence>
<reference evidence="4 5" key="1">
    <citation type="journal article" date="2023" name="Elife">
        <title>Identification of key yeast species and microbe-microbe interactions impacting larval growth of Drosophila in the wild.</title>
        <authorList>
            <person name="Mure A."/>
            <person name="Sugiura Y."/>
            <person name="Maeda R."/>
            <person name="Honda K."/>
            <person name="Sakurai N."/>
            <person name="Takahashi Y."/>
            <person name="Watada M."/>
            <person name="Katoh T."/>
            <person name="Gotoh A."/>
            <person name="Gotoh Y."/>
            <person name="Taniguchi I."/>
            <person name="Nakamura K."/>
            <person name="Hayashi T."/>
            <person name="Katayama T."/>
            <person name="Uemura T."/>
            <person name="Hattori Y."/>
        </authorList>
    </citation>
    <scope>NUCLEOTIDE SEQUENCE [LARGE SCALE GENOMIC DNA]</scope>
    <source>
        <strain evidence="4 5">SB-73</strain>
    </source>
</reference>
<evidence type="ECO:0000313" key="4">
    <source>
        <dbReference type="EMBL" id="GMM52171.1"/>
    </source>
</evidence>
<feature type="compositionally biased region" description="Polar residues" evidence="1">
    <location>
        <begin position="715"/>
        <end position="727"/>
    </location>
</feature>
<dbReference type="EMBL" id="BTGC01000008">
    <property type="protein sequence ID" value="GMM52171.1"/>
    <property type="molecule type" value="Genomic_DNA"/>
</dbReference>
<proteinExistence type="predicted"/>
<dbReference type="Pfam" id="PF24181">
    <property type="entry name" value="TPR_TTI1_C"/>
    <property type="match status" value="1"/>
</dbReference>
<dbReference type="GO" id="GO:0005737">
    <property type="term" value="C:cytoplasm"/>
    <property type="evidence" value="ECO:0007669"/>
    <property type="project" value="TreeGrafter"/>
</dbReference>
<dbReference type="AlphaFoldDB" id="A0AAV5RKV2"/>
<dbReference type="Pfam" id="PF21547">
    <property type="entry name" value="TTI1"/>
    <property type="match status" value="1"/>
</dbReference>
<dbReference type="PANTHER" id="PTHR18460:SF3">
    <property type="entry name" value="TELO2-INTERACTING PROTEIN 1 HOMOLOG"/>
    <property type="match status" value="1"/>
</dbReference>